<sequence>MVEVEVDEPAEVEGGGPVVDPAFAFDDAAAGYAAIAVGDEPGDDPFDHWPPTPILSLPLWVDCLFPGCGLQIVVRAPGDDPASF</sequence>
<reference evidence="1" key="1">
    <citation type="journal article" date="2014" name="Int. J. Syst. Evol. Microbiol.">
        <title>Complete genome sequence of Corynebacterium casei LMG S-19264T (=DSM 44701T), isolated from a smear-ripened cheese.</title>
        <authorList>
            <consortium name="US DOE Joint Genome Institute (JGI-PGF)"/>
            <person name="Walter F."/>
            <person name="Albersmeier A."/>
            <person name="Kalinowski J."/>
            <person name="Ruckert C."/>
        </authorList>
    </citation>
    <scope>NUCLEOTIDE SEQUENCE</scope>
    <source>
        <strain evidence="1">JCM 4714</strain>
    </source>
</reference>
<dbReference type="AlphaFoldDB" id="A0A919D2M3"/>
<comment type="caution">
    <text evidence="1">The sequence shown here is derived from an EMBL/GenBank/DDBJ whole genome shotgun (WGS) entry which is preliminary data.</text>
</comment>
<organism evidence="1 2">
    <name type="scientific">Streptomyces alanosinicus</name>
    <dbReference type="NCBI Taxonomy" id="68171"/>
    <lineage>
        <taxon>Bacteria</taxon>
        <taxon>Bacillati</taxon>
        <taxon>Actinomycetota</taxon>
        <taxon>Actinomycetes</taxon>
        <taxon>Kitasatosporales</taxon>
        <taxon>Streptomycetaceae</taxon>
        <taxon>Streptomyces</taxon>
    </lineage>
</organism>
<evidence type="ECO:0000313" key="2">
    <source>
        <dbReference type="Proteomes" id="UP000655443"/>
    </source>
</evidence>
<keyword evidence="2" id="KW-1185">Reference proteome</keyword>
<dbReference type="Proteomes" id="UP000655443">
    <property type="component" value="Unassembled WGS sequence"/>
</dbReference>
<dbReference type="EMBL" id="BMVG01000006">
    <property type="protein sequence ID" value="GHE04163.1"/>
    <property type="molecule type" value="Genomic_DNA"/>
</dbReference>
<evidence type="ECO:0000313" key="1">
    <source>
        <dbReference type="EMBL" id="GHE04163.1"/>
    </source>
</evidence>
<name>A0A919D2M3_9ACTN</name>
<reference evidence="1" key="2">
    <citation type="submission" date="2020-09" db="EMBL/GenBank/DDBJ databases">
        <authorList>
            <person name="Sun Q."/>
            <person name="Ohkuma M."/>
        </authorList>
    </citation>
    <scope>NUCLEOTIDE SEQUENCE</scope>
    <source>
        <strain evidence="1">JCM 4714</strain>
    </source>
</reference>
<gene>
    <name evidence="1" type="ORF">GCM10010339_34640</name>
</gene>
<accession>A0A919D2M3</accession>
<proteinExistence type="predicted"/>
<protein>
    <submittedName>
        <fullName evidence="1">Uncharacterized protein</fullName>
    </submittedName>
</protein>